<feature type="region of interest" description="Disordered" evidence="1">
    <location>
        <begin position="169"/>
        <end position="189"/>
    </location>
</feature>
<proteinExistence type="predicted"/>
<organism evidence="2 3">
    <name type="scientific">Kipferlia bialata</name>
    <dbReference type="NCBI Taxonomy" id="797122"/>
    <lineage>
        <taxon>Eukaryota</taxon>
        <taxon>Metamonada</taxon>
        <taxon>Carpediemonas-like organisms</taxon>
        <taxon>Kipferlia</taxon>
    </lineage>
</organism>
<dbReference type="EMBL" id="BDIP01000672">
    <property type="protein sequence ID" value="GIQ82363.1"/>
    <property type="molecule type" value="Genomic_DNA"/>
</dbReference>
<evidence type="ECO:0000313" key="2">
    <source>
        <dbReference type="EMBL" id="GIQ82363.1"/>
    </source>
</evidence>
<dbReference type="Proteomes" id="UP000265618">
    <property type="component" value="Unassembled WGS sequence"/>
</dbReference>
<evidence type="ECO:0000313" key="3">
    <source>
        <dbReference type="Proteomes" id="UP000265618"/>
    </source>
</evidence>
<dbReference type="AlphaFoldDB" id="A0A9K3GGP5"/>
<gene>
    <name evidence="2" type="ORF">KIPB_003483</name>
</gene>
<accession>A0A9K3GGP5</accession>
<keyword evidence="3" id="KW-1185">Reference proteome</keyword>
<name>A0A9K3GGP5_9EUKA</name>
<protein>
    <submittedName>
        <fullName evidence="2">Uncharacterized protein</fullName>
    </submittedName>
</protein>
<comment type="caution">
    <text evidence="2">The sequence shown here is derived from an EMBL/GenBank/DDBJ whole genome shotgun (WGS) entry which is preliminary data.</text>
</comment>
<reference evidence="2 3" key="1">
    <citation type="journal article" date="2018" name="PLoS ONE">
        <title>The draft genome of Kipferlia bialata reveals reductive genome evolution in fornicate parasites.</title>
        <authorList>
            <person name="Tanifuji G."/>
            <person name="Takabayashi S."/>
            <person name="Kume K."/>
            <person name="Takagi M."/>
            <person name="Nakayama T."/>
            <person name="Kamikawa R."/>
            <person name="Inagaki Y."/>
            <person name="Hashimoto T."/>
        </authorList>
    </citation>
    <scope>NUCLEOTIDE SEQUENCE [LARGE SCALE GENOMIC DNA]</scope>
    <source>
        <strain evidence="2">NY0173</strain>
    </source>
</reference>
<sequence>MAAAKGKGAAKRKPAKKKVADSVVALGILEGGWECVPRVHCRSQLSDVVTGAAAVPTPGRRVKKSGEAPSDTLTAGTFVSGREDETKAATVASINRVRHAPHFMDTTASRGVENKLENLGHQRATVIPPLDSRRVIGAGSDKIPVTSGIFASQADAPAHITTALTPRTRAPVAKPVRSRNPVTWEGFSE</sequence>
<evidence type="ECO:0000256" key="1">
    <source>
        <dbReference type="SAM" id="MobiDB-lite"/>
    </source>
</evidence>